<dbReference type="EnsemblMetazoa" id="XM_020003288.1">
    <property type="protein sequence ID" value="XP_019858847.1"/>
    <property type="gene ID" value="LOC109587068"/>
</dbReference>
<feature type="transmembrane region" description="Helical" evidence="1">
    <location>
        <begin position="343"/>
        <end position="370"/>
    </location>
</feature>
<reference evidence="4" key="1">
    <citation type="journal article" date="2010" name="Nature">
        <title>The Amphimedon queenslandica genome and the evolution of animal complexity.</title>
        <authorList>
            <person name="Srivastava M."/>
            <person name="Simakov O."/>
            <person name="Chapman J."/>
            <person name="Fahey B."/>
            <person name="Gauthier M.E."/>
            <person name="Mitros T."/>
            <person name="Richards G.S."/>
            <person name="Conaco C."/>
            <person name="Dacre M."/>
            <person name="Hellsten U."/>
            <person name="Larroux C."/>
            <person name="Putnam N.H."/>
            <person name="Stanke M."/>
            <person name="Adamska M."/>
            <person name="Darling A."/>
            <person name="Degnan S.M."/>
            <person name="Oakley T.H."/>
            <person name="Plachetzki D.C."/>
            <person name="Zhai Y."/>
            <person name="Adamski M."/>
            <person name="Calcino A."/>
            <person name="Cummins S.F."/>
            <person name="Goodstein D.M."/>
            <person name="Harris C."/>
            <person name="Jackson D.J."/>
            <person name="Leys S.P."/>
            <person name="Shu S."/>
            <person name="Woodcroft B.J."/>
            <person name="Vervoort M."/>
            <person name="Kosik K.S."/>
            <person name="Manning G."/>
            <person name="Degnan B.M."/>
            <person name="Rokhsar D.S."/>
        </authorList>
    </citation>
    <scope>NUCLEOTIDE SEQUENCE [LARGE SCALE GENOMIC DNA]</scope>
</reference>
<organism evidence="3 4">
    <name type="scientific">Amphimedon queenslandica</name>
    <name type="common">Sponge</name>
    <dbReference type="NCBI Taxonomy" id="400682"/>
    <lineage>
        <taxon>Eukaryota</taxon>
        <taxon>Metazoa</taxon>
        <taxon>Porifera</taxon>
        <taxon>Demospongiae</taxon>
        <taxon>Heteroscleromorpha</taxon>
        <taxon>Haplosclerida</taxon>
        <taxon>Niphatidae</taxon>
        <taxon>Amphimedon</taxon>
    </lineage>
</organism>
<reference evidence="3" key="2">
    <citation type="submission" date="2024-06" db="UniProtKB">
        <authorList>
            <consortium name="EnsemblMetazoa"/>
        </authorList>
    </citation>
    <scope>IDENTIFICATION</scope>
</reference>
<keyword evidence="1" id="KW-0472">Membrane</keyword>
<dbReference type="PROSITE" id="PS51257">
    <property type="entry name" value="PROKAR_LIPOPROTEIN"/>
    <property type="match status" value="1"/>
</dbReference>
<evidence type="ECO:0008006" key="5">
    <source>
        <dbReference type="Google" id="ProtNLM"/>
    </source>
</evidence>
<keyword evidence="4" id="KW-1185">Reference proteome</keyword>
<proteinExistence type="predicted"/>
<dbReference type="RefSeq" id="XP_019858847.1">
    <property type="nucleotide sequence ID" value="XM_020003288.1"/>
</dbReference>
<sequence>MSVKTTFEMVSLCLLVLLMQPSFVSTFGCQHNSCFERISHSYAYNAVKVANESETEYQNFTFPVNATVYATASGNASFYASIPKDYSNHCRLRTFESDCWASKQCHGPNRKILLYEEERQKVIEYKFYNLTVAQDGTRIDICAHCGGPGGSYVCFPPVYLTVNGPPVNLSNYVSVKVTSNGIVITGIIDTDTELLIIIKNTNNETVYEETVHILPFVVSGNKIDSNFDPAANYTVFITGKNPAGTGETLQRSVSFKNFISFNVSSVKYRIVNGRTVAIISLTFNRSRPLSIPRQIKVESDCIHKGHKEVFLNKSDSLRIRLLQGVKDCVLNLSSGGKQKSINIMTLIAAVVAVCVIAAILAIIAIARIIVVLVKKKSKKSEYTVTFSDITVTIEGSEDKKSETEVDIPAPHSVPVRDTESHSEYVQNVHLFDFNLL</sequence>
<feature type="signal peptide" evidence="2">
    <location>
        <begin position="1"/>
        <end position="26"/>
    </location>
</feature>
<feature type="chain" id="PRO_5042956242" description="Fibronectin type-III domain-containing protein" evidence="2">
    <location>
        <begin position="27"/>
        <end position="436"/>
    </location>
</feature>
<protein>
    <recommendedName>
        <fullName evidence="5">Fibronectin type-III domain-containing protein</fullName>
    </recommendedName>
</protein>
<keyword evidence="2" id="KW-0732">Signal</keyword>
<dbReference type="GeneID" id="109587068"/>
<evidence type="ECO:0000313" key="4">
    <source>
        <dbReference type="Proteomes" id="UP000007879"/>
    </source>
</evidence>
<dbReference type="Proteomes" id="UP000007879">
    <property type="component" value="Unassembled WGS sequence"/>
</dbReference>
<name>A0AAN0JPV4_AMPQE</name>
<evidence type="ECO:0000256" key="1">
    <source>
        <dbReference type="SAM" id="Phobius"/>
    </source>
</evidence>
<keyword evidence="1" id="KW-0812">Transmembrane</keyword>
<dbReference type="KEGG" id="aqu:109587068"/>
<evidence type="ECO:0000313" key="3">
    <source>
        <dbReference type="EnsemblMetazoa" id="XP_019858847.1"/>
    </source>
</evidence>
<evidence type="ECO:0000256" key="2">
    <source>
        <dbReference type="SAM" id="SignalP"/>
    </source>
</evidence>
<dbReference type="AlphaFoldDB" id="A0AAN0JPV4"/>
<keyword evidence="1" id="KW-1133">Transmembrane helix</keyword>
<accession>A0AAN0JPV4</accession>